<dbReference type="InterPro" id="IPR005018">
    <property type="entry name" value="DOMON_domain"/>
</dbReference>
<dbReference type="GO" id="GO:0042421">
    <property type="term" value="P:norepinephrine biosynthetic process"/>
    <property type="evidence" value="ECO:0000318"/>
    <property type="project" value="GO_Central"/>
</dbReference>
<dbReference type="InterPro" id="IPR024548">
    <property type="entry name" value="Cu2_monoox_C"/>
</dbReference>
<keyword evidence="4 11" id="KW-0732">Signal</keyword>
<dbReference type="GeneTree" id="ENSGT00530000063085"/>
<reference evidence="14" key="1">
    <citation type="submission" date="2011-12" db="EMBL/GenBank/DDBJ databases">
        <title>The Draft Genome of Lepisosteus oculatus.</title>
        <authorList>
            <consortium name="The Broad Institute Genome Assembly &amp; Analysis Group"/>
            <consortium name="Computational R&amp;D Group"/>
            <consortium name="and Sequencing Platform"/>
            <person name="Di Palma F."/>
            <person name="Alfoldi J."/>
            <person name="Johnson J."/>
            <person name="Berlin A."/>
            <person name="Gnerre S."/>
            <person name="Jaffe D."/>
            <person name="MacCallum I."/>
            <person name="Young S."/>
            <person name="Walker B.J."/>
            <person name="Lander E.S."/>
            <person name="Lindblad-Toh K."/>
        </authorList>
    </citation>
    <scope>NUCLEOTIDE SEQUENCE [LARGE SCALE GENOMIC DNA]</scope>
</reference>
<dbReference type="Pfam" id="PF03712">
    <property type="entry name" value="Cu2_monoox_C"/>
    <property type="match status" value="1"/>
</dbReference>
<dbReference type="PANTHER" id="PTHR10157">
    <property type="entry name" value="DOPAMINE BETA HYDROXYLASE RELATED"/>
    <property type="match status" value="1"/>
</dbReference>
<evidence type="ECO:0000313" key="14">
    <source>
        <dbReference type="Proteomes" id="UP000018468"/>
    </source>
</evidence>
<dbReference type="STRING" id="7918.ENSLOCP00000020755"/>
<evidence type="ECO:0000313" key="13">
    <source>
        <dbReference type="Ensembl" id="ENSLOCP00000020755.1"/>
    </source>
</evidence>
<dbReference type="Gene3D" id="2.60.120.310">
    <property type="entry name" value="Copper type II, ascorbate-dependent monooxygenase, N-terminal domain"/>
    <property type="match status" value="1"/>
</dbReference>
<dbReference type="Bgee" id="ENSLOCG00000016792">
    <property type="expression patterns" value="Expressed in mesonephros and 3 other cell types or tissues"/>
</dbReference>
<dbReference type="InterPro" id="IPR036939">
    <property type="entry name" value="Cu2_ascorb_mOase_N_sf"/>
</dbReference>
<dbReference type="Pfam" id="PF01082">
    <property type="entry name" value="Cu2_monooxygen"/>
    <property type="match status" value="1"/>
</dbReference>
<dbReference type="FunFam" id="2.60.120.230:FF:000001">
    <property type="entry name" value="Monooxygenase, DBH-like 1"/>
    <property type="match status" value="1"/>
</dbReference>
<dbReference type="PROSITE" id="PS50836">
    <property type="entry name" value="DOMON"/>
    <property type="match status" value="1"/>
</dbReference>
<dbReference type="GO" id="GO:0042420">
    <property type="term" value="P:dopamine catabolic process"/>
    <property type="evidence" value="ECO:0000318"/>
    <property type="project" value="GO_Central"/>
</dbReference>
<comment type="subcellular location">
    <subcellularLocation>
        <location evidence="2">Membrane</location>
    </subcellularLocation>
</comment>
<dbReference type="Gene3D" id="2.60.40.1210">
    <property type="entry name" value="Cellobiose dehydrogenase, cytochrome domain"/>
    <property type="match status" value="1"/>
</dbReference>
<dbReference type="OMA" id="NEMCLVF"/>
<keyword evidence="9" id="KW-1015">Disulfide bond</keyword>
<dbReference type="Pfam" id="PF03351">
    <property type="entry name" value="DOMON"/>
    <property type="match status" value="1"/>
</dbReference>
<dbReference type="InterPro" id="IPR008977">
    <property type="entry name" value="PHM/PNGase_F_dom_sf"/>
</dbReference>
<dbReference type="InParanoid" id="W5NJE6"/>
<evidence type="ECO:0000259" key="12">
    <source>
        <dbReference type="PROSITE" id="PS50836"/>
    </source>
</evidence>
<dbReference type="GO" id="GO:0005507">
    <property type="term" value="F:copper ion binding"/>
    <property type="evidence" value="ECO:0000318"/>
    <property type="project" value="GO_Central"/>
</dbReference>
<protein>
    <submittedName>
        <fullName evidence="13">Monooxygenase, DBH-like 1, like</fullName>
    </submittedName>
</protein>
<evidence type="ECO:0000256" key="1">
    <source>
        <dbReference type="ARBA" id="ARBA00001973"/>
    </source>
</evidence>
<dbReference type="InterPro" id="IPR045266">
    <property type="entry name" value="DOH_DOMON"/>
</dbReference>
<evidence type="ECO:0000256" key="9">
    <source>
        <dbReference type="ARBA" id="ARBA00023157"/>
    </source>
</evidence>
<feature type="domain" description="DOMON" evidence="12">
    <location>
        <begin position="39"/>
        <end position="155"/>
    </location>
</feature>
<evidence type="ECO:0000256" key="2">
    <source>
        <dbReference type="ARBA" id="ARBA00004370"/>
    </source>
</evidence>
<dbReference type="CDD" id="cd09631">
    <property type="entry name" value="DOMON_DOH"/>
    <property type="match status" value="1"/>
</dbReference>
<organism evidence="13 14">
    <name type="scientific">Lepisosteus oculatus</name>
    <name type="common">Spotted gar</name>
    <dbReference type="NCBI Taxonomy" id="7918"/>
    <lineage>
        <taxon>Eukaryota</taxon>
        <taxon>Metazoa</taxon>
        <taxon>Chordata</taxon>
        <taxon>Craniata</taxon>
        <taxon>Vertebrata</taxon>
        <taxon>Euteleostomi</taxon>
        <taxon>Actinopterygii</taxon>
        <taxon>Neopterygii</taxon>
        <taxon>Holostei</taxon>
        <taxon>Semionotiformes</taxon>
        <taxon>Lepisosteidae</taxon>
        <taxon>Lepisosteus</taxon>
    </lineage>
</organism>
<dbReference type="FunFam" id="2.60.40.1210:FF:000001">
    <property type="entry name" value="Monooxygenase, DBH-like 1, like"/>
    <property type="match status" value="1"/>
</dbReference>
<keyword evidence="5" id="KW-0560">Oxidoreductase</keyword>
<accession>W5NJE6</accession>
<dbReference type="SUPFAM" id="SSF49742">
    <property type="entry name" value="PHM/PNGase F"/>
    <property type="match status" value="2"/>
</dbReference>
<evidence type="ECO:0000256" key="8">
    <source>
        <dbReference type="ARBA" id="ARBA00023136"/>
    </source>
</evidence>
<evidence type="ECO:0000256" key="10">
    <source>
        <dbReference type="ARBA" id="ARBA00023180"/>
    </source>
</evidence>
<proteinExistence type="inferred from homology"/>
<dbReference type="eggNOG" id="KOG3568">
    <property type="taxonomic scope" value="Eukaryota"/>
</dbReference>
<feature type="signal peptide" evidence="11">
    <location>
        <begin position="1"/>
        <end position="19"/>
    </location>
</feature>
<comment type="cofactor">
    <cofactor evidence="1">
        <name>Cu(2+)</name>
        <dbReference type="ChEBI" id="CHEBI:29036"/>
    </cofactor>
</comment>
<dbReference type="Ensembl" id="ENSLOCT00000020791.1">
    <property type="protein sequence ID" value="ENSLOCP00000020755.1"/>
    <property type="gene ID" value="ENSLOCG00000016792.1"/>
</dbReference>
<dbReference type="GO" id="GO:0004500">
    <property type="term" value="F:dopamine beta-monooxygenase activity"/>
    <property type="evidence" value="ECO:0000318"/>
    <property type="project" value="GO_Central"/>
</dbReference>
<dbReference type="AlphaFoldDB" id="W5NJE6"/>
<keyword evidence="14" id="KW-1185">Reference proteome</keyword>
<evidence type="ECO:0000256" key="7">
    <source>
        <dbReference type="ARBA" id="ARBA00023033"/>
    </source>
</evidence>
<keyword evidence="8" id="KW-0472">Membrane</keyword>
<evidence type="ECO:0000256" key="11">
    <source>
        <dbReference type="SAM" id="SignalP"/>
    </source>
</evidence>
<dbReference type="InterPro" id="IPR000323">
    <property type="entry name" value="Cu2_ascorb_mOase_N"/>
</dbReference>
<dbReference type="GO" id="GO:0006589">
    <property type="term" value="P:octopamine biosynthetic process"/>
    <property type="evidence" value="ECO:0000318"/>
    <property type="project" value="GO_Central"/>
</dbReference>
<keyword evidence="10" id="KW-0325">Glycoprotein</keyword>
<keyword evidence="6" id="KW-0186">Copper</keyword>
<evidence type="ECO:0000256" key="4">
    <source>
        <dbReference type="ARBA" id="ARBA00022729"/>
    </source>
</evidence>
<dbReference type="InterPro" id="IPR014784">
    <property type="entry name" value="Cu2_ascorb_mOase-like_C"/>
</dbReference>
<keyword evidence="7" id="KW-0503">Monooxygenase</keyword>
<dbReference type="Gene3D" id="2.60.120.230">
    <property type="match status" value="1"/>
</dbReference>
<reference evidence="13" key="3">
    <citation type="submission" date="2025-09" db="UniProtKB">
        <authorList>
            <consortium name="Ensembl"/>
        </authorList>
    </citation>
    <scope>IDENTIFICATION</scope>
</reference>
<evidence type="ECO:0000256" key="3">
    <source>
        <dbReference type="ARBA" id="ARBA00010676"/>
    </source>
</evidence>
<feature type="chain" id="PRO_5004867842" evidence="11">
    <location>
        <begin position="20"/>
        <end position="531"/>
    </location>
</feature>
<dbReference type="Proteomes" id="UP000018468">
    <property type="component" value="Linkage group LG1"/>
</dbReference>
<name>W5NJE6_LEPOC</name>
<dbReference type="InterPro" id="IPR000945">
    <property type="entry name" value="DBH-like"/>
</dbReference>
<dbReference type="GO" id="GO:0030667">
    <property type="term" value="C:secretory granule membrane"/>
    <property type="evidence" value="ECO:0000318"/>
    <property type="project" value="GO_Central"/>
</dbReference>
<reference evidence="13" key="2">
    <citation type="submission" date="2025-08" db="UniProtKB">
        <authorList>
            <consortium name="Ensembl"/>
        </authorList>
    </citation>
    <scope>IDENTIFICATION</scope>
</reference>
<dbReference type="GO" id="GO:0005615">
    <property type="term" value="C:extracellular space"/>
    <property type="evidence" value="ECO:0000318"/>
    <property type="project" value="GO_Central"/>
</dbReference>
<evidence type="ECO:0000256" key="6">
    <source>
        <dbReference type="ARBA" id="ARBA00023008"/>
    </source>
</evidence>
<dbReference type="SMART" id="SM00664">
    <property type="entry name" value="DoH"/>
    <property type="match status" value="1"/>
</dbReference>
<dbReference type="PRINTS" id="PR00767">
    <property type="entry name" value="DBMONOXGNASE"/>
</dbReference>
<sequence>ETEMIALSLLLLFLCSTLGNLEPLEDTSLQFSEHLDAKQEVTVRWGFNEPGSPVTFEVTFPTLGWVGFGFSPSGGMSGADIVIGGIHPNGSTYFTDRHADGTLVPALDPQQDYTLLSLRETGTKTVMMFRRNLQTCDRKDFVITESPVHLIYAYGSKDDIEHHRGQRGGKEVNLLKHSNPFYPPNPMYFDLTAGNFDVPEDKTFVYCRIIKGPNLGQKHHIYRVEPLLHNADLSHHMLVYVCPSSVQEEWGGACYFKENIGKIFPCLQGVAGWGKGGKAFILPPDVGIPIGTNKYPSYYRLEIHYNNEAQKPGRMDNSGLRLYYTSELRQFDMGVIETGVLTAPFYITYLIPPKTPSFKSYGLCNTSEFSRVIPGPVLDLNVFGILLHTHGAGRKVTVGHFRNGEQIGFLSIDNNYDQNFQRVQQFGRVVPVKLGDEILVECTYNTEDRSTTTLNGLAATDEMCLAFLYYYPMMKISKCLSAPSQEALLSSLGSSSIQNGIAKLNSESWNQKFIDYYQNVVKEVPQHTYIL</sequence>
<dbReference type="InterPro" id="IPR028460">
    <property type="entry name" value="Tbh/DBH"/>
</dbReference>
<evidence type="ECO:0000256" key="5">
    <source>
        <dbReference type="ARBA" id="ARBA00023002"/>
    </source>
</evidence>
<dbReference type="PANTHER" id="PTHR10157:SF41">
    <property type="entry name" value="DBH-LIKE MONOOXYGENASE PROTEIN 2 HOMOLOG"/>
    <property type="match status" value="1"/>
</dbReference>
<dbReference type="SUPFAM" id="SSF49344">
    <property type="entry name" value="CBD9-like"/>
    <property type="match status" value="1"/>
</dbReference>
<dbReference type="HOGENOM" id="CLU_017939_1_0_1"/>
<comment type="similarity">
    <text evidence="3">Belongs to the copper type II ascorbate-dependent monooxygenase family.</text>
</comment>
<dbReference type="EMBL" id="AHAT01033825">
    <property type="status" value="NOT_ANNOTATED_CDS"/>
    <property type="molecule type" value="Genomic_DNA"/>
</dbReference>